<dbReference type="Pfam" id="PF01979">
    <property type="entry name" value="Amidohydro_1"/>
    <property type="match status" value="1"/>
</dbReference>
<dbReference type="SUPFAM" id="SSF51338">
    <property type="entry name" value="Composite domain of metallo-dependent hydrolases"/>
    <property type="match status" value="2"/>
</dbReference>
<evidence type="ECO:0000256" key="1">
    <source>
        <dbReference type="ARBA" id="ARBA00001947"/>
    </source>
</evidence>
<dbReference type="Gene3D" id="3.20.20.140">
    <property type="entry name" value="Metal-dependent hydrolases"/>
    <property type="match status" value="1"/>
</dbReference>
<dbReference type="Gene3D" id="2.30.40.10">
    <property type="entry name" value="Urease, subunit C, domain 1"/>
    <property type="match status" value="1"/>
</dbReference>
<proteinExistence type="predicted"/>
<protein>
    <submittedName>
        <fullName evidence="6">Guanine deaminase</fullName>
    </submittedName>
</protein>
<dbReference type="PANTHER" id="PTHR11271">
    <property type="entry name" value="GUANINE DEAMINASE"/>
    <property type="match status" value="1"/>
</dbReference>
<reference evidence="7" key="1">
    <citation type="submission" date="2016-10" db="EMBL/GenBank/DDBJ databases">
        <authorList>
            <person name="Varghese N."/>
        </authorList>
    </citation>
    <scope>NUCLEOTIDE SEQUENCE [LARGE SCALE GENOMIC DNA]</scope>
    <source>
        <strain evidence="7">DSM 44719</strain>
    </source>
</reference>
<dbReference type="AlphaFoldDB" id="A0A1H4U2Z7"/>
<dbReference type="GO" id="GO:0005829">
    <property type="term" value="C:cytosol"/>
    <property type="evidence" value="ECO:0007669"/>
    <property type="project" value="TreeGrafter"/>
</dbReference>
<dbReference type="GO" id="GO:0008270">
    <property type="term" value="F:zinc ion binding"/>
    <property type="evidence" value="ECO:0007669"/>
    <property type="project" value="TreeGrafter"/>
</dbReference>
<dbReference type="Proteomes" id="UP000183407">
    <property type="component" value="Unassembled WGS sequence"/>
</dbReference>
<evidence type="ECO:0000313" key="6">
    <source>
        <dbReference type="EMBL" id="SEC62818.1"/>
    </source>
</evidence>
<comment type="cofactor">
    <cofactor evidence="1">
        <name>Zn(2+)</name>
        <dbReference type="ChEBI" id="CHEBI:29105"/>
    </cofactor>
</comment>
<organism evidence="6 7">
    <name type="scientific">Rhodococcus jostii</name>
    <dbReference type="NCBI Taxonomy" id="132919"/>
    <lineage>
        <taxon>Bacteria</taxon>
        <taxon>Bacillati</taxon>
        <taxon>Actinomycetota</taxon>
        <taxon>Actinomycetes</taxon>
        <taxon>Mycobacteriales</taxon>
        <taxon>Nocardiaceae</taxon>
        <taxon>Rhodococcus</taxon>
    </lineage>
</organism>
<evidence type="ECO:0000259" key="5">
    <source>
        <dbReference type="Pfam" id="PF01979"/>
    </source>
</evidence>
<feature type="domain" description="Amidohydrolase-related" evidence="5">
    <location>
        <begin position="123"/>
        <end position="484"/>
    </location>
</feature>
<dbReference type="InterPro" id="IPR011059">
    <property type="entry name" value="Metal-dep_hydrolase_composite"/>
</dbReference>
<dbReference type="SUPFAM" id="SSF51556">
    <property type="entry name" value="Metallo-dependent hydrolases"/>
    <property type="match status" value="1"/>
</dbReference>
<dbReference type="InterPro" id="IPR032466">
    <property type="entry name" value="Metal_Hydrolase"/>
</dbReference>
<evidence type="ECO:0000256" key="4">
    <source>
        <dbReference type="ARBA" id="ARBA00022833"/>
    </source>
</evidence>
<dbReference type="NCBIfam" id="NF006679">
    <property type="entry name" value="PRK09228.1"/>
    <property type="match status" value="1"/>
</dbReference>
<gene>
    <name evidence="6" type="ORF">SAMN04490220_2147</name>
</gene>
<dbReference type="UniPathway" id="UPA00603">
    <property type="reaction ID" value="UER00660"/>
</dbReference>
<keyword evidence="4" id="KW-0862">Zinc</keyword>
<dbReference type="EMBL" id="FNTL01000004">
    <property type="protein sequence ID" value="SEC62818.1"/>
    <property type="molecule type" value="Genomic_DNA"/>
</dbReference>
<keyword evidence="2" id="KW-0479">Metal-binding</keyword>
<evidence type="ECO:0000256" key="3">
    <source>
        <dbReference type="ARBA" id="ARBA00022801"/>
    </source>
</evidence>
<keyword evidence="3" id="KW-0378">Hydrolase</keyword>
<dbReference type="PANTHER" id="PTHR11271:SF6">
    <property type="entry name" value="GUANINE DEAMINASE"/>
    <property type="match status" value="1"/>
</dbReference>
<accession>A0A1H4U2Z7</accession>
<dbReference type="GO" id="GO:0006147">
    <property type="term" value="P:guanine catabolic process"/>
    <property type="evidence" value="ECO:0007669"/>
    <property type="project" value="UniProtKB-UniPathway"/>
</dbReference>
<dbReference type="GO" id="GO:0008892">
    <property type="term" value="F:guanine deaminase activity"/>
    <property type="evidence" value="ECO:0007669"/>
    <property type="project" value="TreeGrafter"/>
</dbReference>
<evidence type="ECO:0000256" key="2">
    <source>
        <dbReference type="ARBA" id="ARBA00022723"/>
    </source>
</evidence>
<dbReference type="InterPro" id="IPR051607">
    <property type="entry name" value="Metallo-dep_hydrolases"/>
</dbReference>
<sequence length="524" mass="56346">MSLFSRKQRSIRGIVNTGCYPTVSVAMFGAGSTRLGDVPKFVAEGMIRNHSTGVQHMATHTHLGHIFHIAGAPKVTEAAAALVSIPDGALVLDDSGRIAFCGDRTEIPSEYESGTVHDHRPGFLLPGFVDTHIHFPQTYAGDSYGGGQLLEWLTLCMFPSETKFADPEFAQQAAVEFTNRRIAAGTTAAMVFGSAFPHAQDALFTETKKAGLRIVSGRGIQTVGGETAEPLMTSEEDAIRLTREEIEKWHGADTGDVDTALLHVAIIPRFSLSVTPETLKNLGELYEEVRDRGVYVHSHLNENNRPGTGEVDSTKQTYQVNSYLDTYDGKFLPGSEVGGKSLLGRRTILAHCVHCQDVELERMAETGTSVSHCPISQLFLGSGTMPWKRTVASGVNISVGTDFGGGDEWLIPRVLGDAFKVHITESGDDGVSMHPAEMLFVGTLGGARALDMENRFGNFDVGKEADFVVVDPSGTPALAGLLPNAVRAADPDLARDQTLFALLMGIRDTSIAEVYVAGRRAEAS</sequence>
<dbReference type="InterPro" id="IPR006680">
    <property type="entry name" value="Amidohydro-rel"/>
</dbReference>
<evidence type="ECO:0000313" key="7">
    <source>
        <dbReference type="Proteomes" id="UP000183407"/>
    </source>
</evidence>
<name>A0A1H4U2Z7_RHOJO</name>